<evidence type="ECO:0000313" key="6">
    <source>
        <dbReference type="EMBL" id="OMJ83813.1"/>
    </source>
</evidence>
<dbReference type="PANTHER" id="PTHR10231">
    <property type="entry name" value="NUCLEOTIDE-SUGAR TRANSMEMBRANE TRANSPORTER"/>
    <property type="match status" value="1"/>
</dbReference>
<dbReference type="EMBL" id="MPUH01000291">
    <property type="protein sequence ID" value="OMJ83813.1"/>
    <property type="molecule type" value="Genomic_DNA"/>
</dbReference>
<feature type="transmembrane region" description="Helical" evidence="5">
    <location>
        <begin position="75"/>
        <end position="95"/>
    </location>
</feature>
<feature type="transmembrane region" description="Helical" evidence="5">
    <location>
        <begin position="293"/>
        <end position="314"/>
    </location>
</feature>
<comment type="caution">
    <text evidence="6">The sequence shown here is derived from an EMBL/GenBank/DDBJ whole genome shotgun (WGS) entry which is preliminary data.</text>
</comment>
<reference evidence="6 7" key="1">
    <citation type="submission" date="2016-11" db="EMBL/GenBank/DDBJ databases">
        <title>The macronuclear genome of Stentor coeruleus: a giant cell with tiny introns.</title>
        <authorList>
            <person name="Slabodnick M."/>
            <person name="Ruby J.G."/>
            <person name="Reiff S.B."/>
            <person name="Swart E.C."/>
            <person name="Gosai S."/>
            <person name="Prabakaran S."/>
            <person name="Witkowska E."/>
            <person name="Larue G.E."/>
            <person name="Fisher S."/>
            <person name="Freeman R.M."/>
            <person name="Gunawardena J."/>
            <person name="Chu W."/>
            <person name="Stover N.A."/>
            <person name="Gregory B.D."/>
            <person name="Nowacki M."/>
            <person name="Derisi J."/>
            <person name="Roy S.W."/>
            <person name="Marshall W.F."/>
            <person name="Sood P."/>
        </authorList>
    </citation>
    <scope>NUCLEOTIDE SEQUENCE [LARGE SCALE GENOMIC DNA]</scope>
    <source>
        <strain evidence="6">WM001</strain>
    </source>
</reference>
<evidence type="ECO:0008006" key="8">
    <source>
        <dbReference type="Google" id="ProtNLM"/>
    </source>
</evidence>
<keyword evidence="2 5" id="KW-0812">Transmembrane</keyword>
<keyword evidence="4 5" id="KW-0472">Membrane</keyword>
<evidence type="ECO:0000256" key="3">
    <source>
        <dbReference type="ARBA" id="ARBA00022989"/>
    </source>
</evidence>
<dbReference type="Pfam" id="PF04142">
    <property type="entry name" value="Nuc_sug_transp"/>
    <property type="match status" value="1"/>
</dbReference>
<feature type="transmembrane region" description="Helical" evidence="5">
    <location>
        <begin position="320"/>
        <end position="337"/>
    </location>
</feature>
<evidence type="ECO:0000256" key="5">
    <source>
        <dbReference type="SAM" id="Phobius"/>
    </source>
</evidence>
<feature type="transmembrane region" description="Helical" evidence="5">
    <location>
        <begin position="170"/>
        <end position="187"/>
    </location>
</feature>
<keyword evidence="7" id="KW-1185">Reference proteome</keyword>
<proteinExistence type="predicted"/>
<comment type="subcellular location">
    <subcellularLocation>
        <location evidence="1">Membrane</location>
        <topology evidence="1">Multi-pass membrane protein</topology>
    </subcellularLocation>
</comment>
<feature type="transmembrane region" description="Helical" evidence="5">
    <location>
        <begin position="265"/>
        <end position="286"/>
    </location>
</feature>
<gene>
    <name evidence="6" type="ORF">SteCoe_15224</name>
</gene>
<sequence length="352" mass="40023">MLKKSHKLDLTEFELQELGTTSKKVSFLTPLAKEESTSWFVYMQIVFIAIAVKVIQPLAIGYAKNDDGSYRFNESTMVLLVEIVKVIFCACVFAVQYKRAEDEDKHELYNLPFKQSLHFFIPALLYTASNTLVYFGMSYINPGLFIVFGNTRILIAGILYRFMMGKTQTDLQWLSLFLIAAGAVLSSPASDNKDGRDNYILGLFFVIIMSICSTSASIYTEKYFKQTQKLSIFYQNIVLYIYGIILNIFVIIFLRQSDKGLLDGFDQAGCMVLAAQSLMGISLSFIFKYLDNIVYVIALTVAMLITAIFSMAFFELSPTIGFFCSMVIIIVGIYLFYRSKLFEKLNIKEIVF</sequence>
<dbReference type="GO" id="GO:0000139">
    <property type="term" value="C:Golgi membrane"/>
    <property type="evidence" value="ECO:0007669"/>
    <property type="project" value="InterPro"/>
</dbReference>
<protein>
    <recommendedName>
        <fullName evidence="8">Sugar phosphate transporter domain-containing protein</fullName>
    </recommendedName>
</protein>
<accession>A0A1R2C461</accession>
<dbReference type="InterPro" id="IPR037185">
    <property type="entry name" value="EmrE-like"/>
</dbReference>
<evidence type="ECO:0000313" key="7">
    <source>
        <dbReference type="Proteomes" id="UP000187209"/>
    </source>
</evidence>
<dbReference type="AlphaFoldDB" id="A0A1R2C461"/>
<evidence type="ECO:0000256" key="1">
    <source>
        <dbReference type="ARBA" id="ARBA00004141"/>
    </source>
</evidence>
<evidence type="ECO:0000256" key="2">
    <source>
        <dbReference type="ARBA" id="ARBA00022692"/>
    </source>
</evidence>
<feature type="transmembrane region" description="Helical" evidence="5">
    <location>
        <begin position="39"/>
        <end position="63"/>
    </location>
</feature>
<dbReference type="InterPro" id="IPR007271">
    <property type="entry name" value="Nuc_sug_transpt"/>
</dbReference>
<feature type="transmembrane region" description="Helical" evidence="5">
    <location>
        <begin position="199"/>
        <end position="220"/>
    </location>
</feature>
<feature type="transmembrane region" description="Helical" evidence="5">
    <location>
        <begin position="143"/>
        <end position="163"/>
    </location>
</feature>
<organism evidence="6 7">
    <name type="scientific">Stentor coeruleus</name>
    <dbReference type="NCBI Taxonomy" id="5963"/>
    <lineage>
        <taxon>Eukaryota</taxon>
        <taxon>Sar</taxon>
        <taxon>Alveolata</taxon>
        <taxon>Ciliophora</taxon>
        <taxon>Postciliodesmatophora</taxon>
        <taxon>Heterotrichea</taxon>
        <taxon>Heterotrichida</taxon>
        <taxon>Stentoridae</taxon>
        <taxon>Stentor</taxon>
    </lineage>
</organism>
<name>A0A1R2C461_9CILI</name>
<evidence type="ECO:0000256" key="4">
    <source>
        <dbReference type="ARBA" id="ARBA00023136"/>
    </source>
</evidence>
<dbReference type="SUPFAM" id="SSF103481">
    <property type="entry name" value="Multidrug resistance efflux transporter EmrE"/>
    <property type="match status" value="1"/>
</dbReference>
<dbReference type="GO" id="GO:0015165">
    <property type="term" value="F:pyrimidine nucleotide-sugar transmembrane transporter activity"/>
    <property type="evidence" value="ECO:0007669"/>
    <property type="project" value="InterPro"/>
</dbReference>
<dbReference type="OrthoDB" id="408493at2759"/>
<dbReference type="Proteomes" id="UP000187209">
    <property type="component" value="Unassembled WGS sequence"/>
</dbReference>
<feature type="transmembrane region" description="Helical" evidence="5">
    <location>
        <begin position="232"/>
        <end position="253"/>
    </location>
</feature>
<dbReference type="PIRSF" id="PIRSF005799">
    <property type="entry name" value="UDP-gal_transpt"/>
    <property type="match status" value="1"/>
</dbReference>
<feature type="transmembrane region" description="Helical" evidence="5">
    <location>
        <begin position="116"/>
        <end position="137"/>
    </location>
</feature>
<keyword evidence="3 5" id="KW-1133">Transmembrane helix</keyword>